<evidence type="ECO:0000256" key="4">
    <source>
        <dbReference type="ARBA" id="ARBA00022679"/>
    </source>
</evidence>
<feature type="region of interest" description="Disordered" evidence="8">
    <location>
        <begin position="332"/>
        <end position="352"/>
    </location>
</feature>
<evidence type="ECO:0000256" key="7">
    <source>
        <dbReference type="ARBA" id="ARBA00023136"/>
    </source>
</evidence>
<feature type="compositionally biased region" description="Basic and acidic residues" evidence="8">
    <location>
        <begin position="561"/>
        <end position="574"/>
    </location>
</feature>
<dbReference type="Pfam" id="PF01697">
    <property type="entry name" value="Glyco_transf_92"/>
    <property type="match status" value="1"/>
</dbReference>
<comment type="similarity">
    <text evidence="2">Belongs to the glycosyltransferase 92 family.</text>
</comment>
<gene>
    <name evidence="10" type="ORF">KFL_002050170</name>
</gene>
<evidence type="ECO:0000256" key="1">
    <source>
        <dbReference type="ARBA" id="ARBA00004167"/>
    </source>
</evidence>
<keyword evidence="7" id="KW-0472">Membrane</keyword>
<evidence type="ECO:0000256" key="6">
    <source>
        <dbReference type="ARBA" id="ARBA00022989"/>
    </source>
</evidence>
<accession>A0A1Y1I1I5</accession>
<dbReference type="GO" id="GO:0005737">
    <property type="term" value="C:cytoplasm"/>
    <property type="evidence" value="ECO:0000318"/>
    <property type="project" value="GO_Central"/>
</dbReference>
<protein>
    <recommendedName>
        <fullName evidence="12">Glycosyltransferase family 92 protein</fullName>
    </recommendedName>
</protein>
<evidence type="ECO:0000256" key="5">
    <source>
        <dbReference type="ARBA" id="ARBA00022692"/>
    </source>
</evidence>
<dbReference type="GO" id="GO:0016757">
    <property type="term" value="F:glycosyltransferase activity"/>
    <property type="evidence" value="ECO:0000318"/>
    <property type="project" value="GO_Central"/>
</dbReference>
<keyword evidence="6" id="KW-1133">Transmembrane helix</keyword>
<feature type="region of interest" description="Disordered" evidence="8">
    <location>
        <begin position="93"/>
        <end position="124"/>
    </location>
</feature>
<feature type="compositionally biased region" description="Basic and acidic residues" evidence="8">
    <location>
        <begin position="343"/>
        <end position="352"/>
    </location>
</feature>
<feature type="signal peptide" evidence="9">
    <location>
        <begin position="1"/>
        <end position="31"/>
    </location>
</feature>
<dbReference type="OrthoDB" id="2526284at2759"/>
<dbReference type="GO" id="GO:0016020">
    <property type="term" value="C:membrane"/>
    <property type="evidence" value="ECO:0007669"/>
    <property type="project" value="UniProtKB-SubCell"/>
</dbReference>
<dbReference type="Proteomes" id="UP000054558">
    <property type="component" value="Unassembled WGS sequence"/>
</dbReference>
<reference evidence="10 11" key="1">
    <citation type="journal article" date="2014" name="Nat. Commun.">
        <title>Klebsormidium flaccidum genome reveals primary factors for plant terrestrial adaptation.</title>
        <authorList>
            <person name="Hori K."/>
            <person name="Maruyama F."/>
            <person name="Fujisawa T."/>
            <person name="Togashi T."/>
            <person name="Yamamoto N."/>
            <person name="Seo M."/>
            <person name="Sato S."/>
            <person name="Yamada T."/>
            <person name="Mori H."/>
            <person name="Tajima N."/>
            <person name="Moriyama T."/>
            <person name="Ikeuchi M."/>
            <person name="Watanabe M."/>
            <person name="Wada H."/>
            <person name="Kobayashi K."/>
            <person name="Saito M."/>
            <person name="Masuda T."/>
            <person name="Sasaki-Sekimoto Y."/>
            <person name="Mashiguchi K."/>
            <person name="Awai K."/>
            <person name="Shimojima M."/>
            <person name="Masuda S."/>
            <person name="Iwai M."/>
            <person name="Nobusawa T."/>
            <person name="Narise T."/>
            <person name="Kondo S."/>
            <person name="Saito H."/>
            <person name="Sato R."/>
            <person name="Murakawa M."/>
            <person name="Ihara Y."/>
            <person name="Oshima-Yamada Y."/>
            <person name="Ohtaka K."/>
            <person name="Satoh M."/>
            <person name="Sonobe K."/>
            <person name="Ishii M."/>
            <person name="Ohtani R."/>
            <person name="Kanamori-Sato M."/>
            <person name="Honoki R."/>
            <person name="Miyazaki D."/>
            <person name="Mochizuki H."/>
            <person name="Umetsu J."/>
            <person name="Higashi K."/>
            <person name="Shibata D."/>
            <person name="Kamiya Y."/>
            <person name="Sato N."/>
            <person name="Nakamura Y."/>
            <person name="Tabata S."/>
            <person name="Ida S."/>
            <person name="Kurokawa K."/>
            <person name="Ohta H."/>
        </authorList>
    </citation>
    <scope>NUCLEOTIDE SEQUENCE [LARGE SCALE GENOMIC DNA]</scope>
    <source>
        <strain evidence="10 11">NIES-2285</strain>
    </source>
</reference>
<keyword evidence="9" id="KW-0732">Signal</keyword>
<keyword evidence="4" id="KW-0808">Transferase</keyword>
<evidence type="ECO:0008006" key="12">
    <source>
        <dbReference type="Google" id="ProtNLM"/>
    </source>
</evidence>
<keyword evidence="11" id="KW-1185">Reference proteome</keyword>
<dbReference type="InterPro" id="IPR008166">
    <property type="entry name" value="Glyco_transf_92"/>
</dbReference>
<evidence type="ECO:0000256" key="9">
    <source>
        <dbReference type="SAM" id="SignalP"/>
    </source>
</evidence>
<keyword evidence="3" id="KW-0328">Glycosyltransferase</keyword>
<feature type="compositionally biased region" description="Acidic residues" evidence="8">
    <location>
        <begin position="251"/>
        <end position="265"/>
    </location>
</feature>
<proteinExistence type="inferred from homology"/>
<dbReference type="PANTHER" id="PTHR21461:SF12">
    <property type="entry name" value="GALACTAN BETA-1,4-GALACTOSYLTRANSFERASE GALS2"/>
    <property type="match status" value="1"/>
</dbReference>
<feature type="region of interest" description="Disordered" evidence="8">
    <location>
        <begin position="250"/>
        <end position="273"/>
    </location>
</feature>
<dbReference type="AlphaFoldDB" id="A0A1Y1I1I5"/>
<organism evidence="10 11">
    <name type="scientific">Klebsormidium nitens</name>
    <name type="common">Green alga</name>
    <name type="synonym">Ulothrix nitens</name>
    <dbReference type="NCBI Taxonomy" id="105231"/>
    <lineage>
        <taxon>Eukaryota</taxon>
        <taxon>Viridiplantae</taxon>
        <taxon>Streptophyta</taxon>
        <taxon>Klebsormidiophyceae</taxon>
        <taxon>Klebsormidiales</taxon>
        <taxon>Klebsormidiaceae</taxon>
        <taxon>Klebsormidium</taxon>
    </lineage>
</organism>
<feature type="region of interest" description="Disordered" evidence="8">
    <location>
        <begin position="561"/>
        <end position="588"/>
    </location>
</feature>
<sequence length="934" mass="102415">MPRPSFHCFGRSALLRVLLLILVAAATLCTAQLEGELQRRDVHRGGHSWRESTEWPAVGGDSRCVQQPASGDSPTCAGVSELPVALEESSLKSLEGAKETWERTGAESSAGGSEDRSAHPLEGSHQWALLEGGERTQSLRSRQHMAAYISREHRQDADGNRRGFFRMHDPAQLGLLDGMERGAAAAREVNPQKEIMHGSMHSQAQLGLNIDSHERKEDPLEKTVTVRAASVVKPRGARLARAGLNVFGEDAQSEQEDQDIGEIDSADEHSEENKILDEEKAALTEQETMPQGVDPNLVVQAAKRRLRPEPRPLPLFPDALLAPVIAAHRRRGASSSANASADGNERAEEPGKAAERGLAIAETLDDLGPSHLKVAVPTLGVDLFVYRVAAVRTKGEWVLRFLSFTQDPSPKIWWGSQGGNSIKATDLQVTCHFQGFVKERAPPPAAPPDQVPFGGLSDLLSGWGLGKAAKASPTTQAGARALLGTEEQDAREDEKSSLSDLGATETAGFREEGAARSLLGAREGRGSGAGAASLHHAQWNKNAAEGRVSVGGVWWGGDRQNAERLTKRTGDARRTPPAPDAESAPRDASVLPVTGEFDVPAVVRVNYDAIATRSGHVNAASASVPREATAPPPPTLDMRLVLDPATLDTRPGETDRFLTGCMGPIFGAVDERPWVEWIEYHRGVTGLDHLIVYAHDPGARAALQPYIDDGTLTFRHWQPTAPPDVLEKAHKYYDQTVLNVDCLLRNRHRSRWLMFVDLDEYVQISSRFSYSARAMLANFPDHWAALRVKRIRYLVAPQVEEAGLTLVQKYVRHSRKHEHGDKTFMRPEKVVANGVHYVDVLEESEGPLEYAVQPLSLLDARVNHYWRPLHRISDTDKFGSERNDGFQPFDQIESKAESVARLAETVRPRVEARLADRRRRELEAAIESEALTGV</sequence>
<evidence type="ECO:0000313" key="11">
    <source>
        <dbReference type="Proteomes" id="UP000054558"/>
    </source>
</evidence>
<name>A0A1Y1I1I5_KLENI</name>
<evidence type="ECO:0000256" key="3">
    <source>
        <dbReference type="ARBA" id="ARBA00022676"/>
    </source>
</evidence>
<feature type="chain" id="PRO_5012643542" description="Glycosyltransferase family 92 protein" evidence="9">
    <location>
        <begin position="32"/>
        <end position="934"/>
    </location>
</feature>
<keyword evidence="5" id="KW-0812">Transmembrane</keyword>
<dbReference type="EMBL" id="DF237154">
    <property type="protein sequence ID" value="GAQ84774.1"/>
    <property type="molecule type" value="Genomic_DNA"/>
</dbReference>
<comment type="subcellular location">
    <subcellularLocation>
        <location evidence="1">Membrane</location>
        <topology evidence="1">Single-pass membrane protein</topology>
    </subcellularLocation>
</comment>
<dbReference type="PANTHER" id="PTHR21461">
    <property type="entry name" value="GLYCOSYLTRANSFERASE FAMILY 92 PROTEIN"/>
    <property type="match status" value="1"/>
</dbReference>
<evidence type="ECO:0000256" key="8">
    <source>
        <dbReference type="SAM" id="MobiDB-lite"/>
    </source>
</evidence>
<evidence type="ECO:0000256" key="2">
    <source>
        <dbReference type="ARBA" id="ARBA00007647"/>
    </source>
</evidence>
<feature type="compositionally biased region" description="Basic and acidic residues" evidence="8">
    <location>
        <begin position="95"/>
        <end position="105"/>
    </location>
</feature>
<evidence type="ECO:0000313" key="10">
    <source>
        <dbReference type="EMBL" id="GAQ84774.1"/>
    </source>
</evidence>
<feature type="region of interest" description="Disordered" evidence="8">
    <location>
        <begin position="484"/>
        <end position="512"/>
    </location>
</feature>